<evidence type="ECO:0000313" key="1">
    <source>
        <dbReference type="EMBL" id="KAL0288667.1"/>
    </source>
</evidence>
<organism evidence="1">
    <name type="scientific">Sesamum calycinum</name>
    <dbReference type="NCBI Taxonomy" id="2727403"/>
    <lineage>
        <taxon>Eukaryota</taxon>
        <taxon>Viridiplantae</taxon>
        <taxon>Streptophyta</taxon>
        <taxon>Embryophyta</taxon>
        <taxon>Tracheophyta</taxon>
        <taxon>Spermatophyta</taxon>
        <taxon>Magnoliopsida</taxon>
        <taxon>eudicotyledons</taxon>
        <taxon>Gunneridae</taxon>
        <taxon>Pentapetalae</taxon>
        <taxon>asterids</taxon>
        <taxon>lamiids</taxon>
        <taxon>Lamiales</taxon>
        <taxon>Pedaliaceae</taxon>
        <taxon>Sesamum</taxon>
    </lineage>
</organism>
<comment type="caution">
    <text evidence="1">The sequence shown here is derived from an EMBL/GenBank/DDBJ whole genome shotgun (WGS) entry which is preliminary data.</text>
</comment>
<gene>
    <name evidence="1" type="ORF">Scaly_2723500</name>
</gene>
<protein>
    <submittedName>
        <fullName evidence="1">Uncharacterized protein</fullName>
    </submittedName>
</protein>
<dbReference type="EMBL" id="JACGWM010001733">
    <property type="protein sequence ID" value="KAL0288667.1"/>
    <property type="molecule type" value="Genomic_DNA"/>
</dbReference>
<reference evidence="1" key="1">
    <citation type="submission" date="2020-06" db="EMBL/GenBank/DDBJ databases">
        <authorList>
            <person name="Li T."/>
            <person name="Hu X."/>
            <person name="Zhang T."/>
            <person name="Song X."/>
            <person name="Zhang H."/>
            <person name="Dai N."/>
            <person name="Sheng W."/>
            <person name="Hou X."/>
            <person name="Wei L."/>
        </authorList>
    </citation>
    <scope>NUCLEOTIDE SEQUENCE</scope>
    <source>
        <strain evidence="1">KEN8</strain>
        <tissue evidence="1">Leaf</tissue>
    </source>
</reference>
<sequence>MTAQHKPPYLRRLGFAADPLCFRSKPPLDPSSLILIVGHSMPLDVDQKEEAFPWAGKVAASSLSSADSDPESYLLEREKRSLPPTFKNDEYEVREAAGTMDPLTPNRVAFPGLAGVACRAFSSVAGFGGPKLTWLCQKASSLKARLARRPSRRGSKPRLALVTCYVSPLYSQVRGESHASVCGSRSHTLIPTGARSRPAALPKPIIISVPRPIAGKARLQNQVLPKTKGILKLSYKRRSWFSTALPILRYGTLARVPFLSICSRCWVNARSRHLFEEDIEENGEVIPPPMEEAKRACSSLRRVLSSIKVEWLPLLKAFSLCLSRIPCSGLRGPKHSEDKEGNEVKPIQCKASSLIEYSSVEYGTRGPTRKALPAYHFEFQGASLGGSLMDMGGQSTLPGLITDTPRNQCGLVEARESERRKPAYSFFSSSSYPIMPIHCSLSKQMTTKQD</sequence>
<accession>A0AAW2J3K5</accession>
<reference evidence="1" key="2">
    <citation type="journal article" date="2024" name="Plant">
        <title>Genomic evolution and insights into agronomic trait innovations of Sesamum species.</title>
        <authorList>
            <person name="Miao H."/>
            <person name="Wang L."/>
            <person name="Qu L."/>
            <person name="Liu H."/>
            <person name="Sun Y."/>
            <person name="Le M."/>
            <person name="Wang Q."/>
            <person name="Wei S."/>
            <person name="Zheng Y."/>
            <person name="Lin W."/>
            <person name="Duan Y."/>
            <person name="Cao H."/>
            <person name="Xiong S."/>
            <person name="Wang X."/>
            <person name="Wei L."/>
            <person name="Li C."/>
            <person name="Ma Q."/>
            <person name="Ju M."/>
            <person name="Zhao R."/>
            <person name="Li G."/>
            <person name="Mu C."/>
            <person name="Tian Q."/>
            <person name="Mei H."/>
            <person name="Zhang T."/>
            <person name="Gao T."/>
            <person name="Zhang H."/>
        </authorList>
    </citation>
    <scope>NUCLEOTIDE SEQUENCE</scope>
    <source>
        <strain evidence="1">KEN8</strain>
    </source>
</reference>
<proteinExistence type="predicted"/>
<dbReference type="AlphaFoldDB" id="A0AAW2J3K5"/>
<name>A0AAW2J3K5_9LAMI</name>